<accession>A0A0A8YT94</accession>
<evidence type="ECO:0000313" key="1">
    <source>
        <dbReference type="EMBL" id="JAD27800.1"/>
    </source>
</evidence>
<proteinExistence type="predicted"/>
<sequence>MAAIISNNDVQILQYLCCFPFEFCSIQFDIVVFDSTSFFHNSQGCQLVIYAHVIVLFL</sequence>
<name>A0A0A8YT94_ARUDO</name>
<reference evidence="1" key="2">
    <citation type="journal article" date="2015" name="Data Brief">
        <title>Shoot transcriptome of the giant reed, Arundo donax.</title>
        <authorList>
            <person name="Barrero R.A."/>
            <person name="Guerrero F.D."/>
            <person name="Moolhuijzen P."/>
            <person name="Goolsby J.A."/>
            <person name="Tidwell J."/>
            <person name="Bellgard S.E."/>
            <person name="Bellgard M.I."/>
        </authorList>
    </citation>
    <scope>NUCLEOTIDE SEQUENCE</scope>
    <source>
        <tissue evidence="1">Shoot tissue taken approximately 20 cm above the soil surface</tissue>
    </source>
</reference>
<reference evidence="1" key="1">
    <citation type="submission" date="2014-09" db="EMBL/GenBank/DDBJ databases">
        <authorList>
            <person name="Magalhaes I.L.F."/>
            <person name="Oliveira U."/>
            <person name="Santos F.R."/>
            <person name="Vidigal T.H.D.A."/>
            <person name="Brescovit A.D."/>
            <person name="Santos A.J."/>
        </authorList>
    </citation>
    <scope>NUCLEOTIDE SEQUENCE</scope>
    <source>
        <tissue evidence="1">Shoot tissue taken approximately 20 cm above the soil surface</tissue>
    </source>
</reference>
<protein>
    <submittedName>
        <fullName evidence="1">Uncharacterized protein</fullName>
    </submittedName>
</protein>
<organism evidence="1">
    <name type="scientific">Arundo donax</name>
    <name type="common">Giant reed</name>
    <name type="synonym">Donax arundinaceus</name>
    <dbReference type="NCBI Taxonomy" id="35708"/>
    <lineage>
        <taxon>Eukaryota</taxon>
        <taxon>Viridiplantae</taxon>
        <taxon>Streptophyta</taxon>
        <taxon>Embryophyta</taxon>
        <taxon>Tracheophyta</taxon>
        <taxon>Spermatophyta</taxon>
        <taxon>Magnoliopsida</taxon>
        <taxon>Liliopsida</taxon>
        <taxon>Poales</taxon>
        <taxon>Poaceae</taxon>
        <taxon>PACMAD clade</taxon>
        <taxon>Arundinoideae</taxon>
        <taxon>Arundineae</taxon>
        <taxon>Arundo</taxon>
    </lineage>
</organism>
<dbReference type="AlphaFoldDB" id="A0A0A8YT94"/>
<dbReference type="EMBL" id="GBRH01270095">
    <property type="protein sequence ID" value="JAD27800.1"/>
    <property type="molecule type" value="Transcribed_RNA"/>
</dbReference>